<name>A0A6S7GRV9_PARCT</name>
<reference evidence="1" key="1">
    <citation type="submission" date="2020-04" db="EMBL/GenBank/DDBJ databases">
        <authorList>
            <person name="Alioto T."/>
            <person name="Alioto T."/>
            <person name="Gomez Garrido J."/>
        </authorList>
    </citation>
    <scope>NUCLEOTIDE SEQUENCE</scope>
    <source>
        <strain evidence="1">A484AB</strain>
    </source>
</reference>
<dbReference type="Proteomes" id="UP001152795">
    <property type="component" value="Unassembled WGS sequence"/>
</dbReference>
<dbReference type="OrthoDB" id="445826at2759"/>
<evidence type="ECO:0000313" key="1">
    <source>
        <dbReference type="EMBL" id="CAB3987320.1"/>
    </source>
</evidence>
<evidence type="ECO:0000313" key="2">
    <source>
        <dbReference type="Proteomes" id="UP001152795"/>
    </source>
</evidence>
<dbReference type="AlphaFoldDB" id="A0A6S7GRV9"/>
<organism evidence="1 2">
    <name type="scientific">Paramuricea clavata</name>
    <name type="common">Red gorgonian</name>
    <name type="synonym">Violescent sea-whip</name>
    <dbReference type="NCBI Taxonomy" id="317549"/>
    <lineage>
        <taxon>Eukaryota</taxon>
        <taxon>Metazoa</taxon>
        <taxon>Cnidaria</taxon>
        <taxon>Anthozoa</taxon>
        <taxon>Octocorallia</taxon>
        <taxon>Malacalcyonacea</taxon>
        <taxon>Plexauridae</taxon>
        <taxon>Paramuricea</taxon>
    </lineage>
</organism>
<proteinExistence type="predicted"/>
<gene>
    <name evidence="1" type="ORF">PACLA_8A012213</name>
</gene>
<dbReference type="PANTHER" id="PTHR47510:SF3">
    <property type="entry name" value="ENDO_EXONUCLEASE_PHOSPHATASE DOMAIN-CONTAINING PROTEIN"/>
    <property type="match status" value="1"/>
</dbReference>
<dbReference type="PANTHER" id="PTHR47510">
    <property type="entry name" value="REVERSE TRANSCRIPTASE DOMAIN-CONTAINING PROTEIN"/>
    <property type="match status" value="1"/>
</dbReference>
<accession>A0A6S7GRV9</accession>
<keyword evidence="2" id="KW-1185">Reference proteome</keyword>
<protein>
    <submittedName>
        <fullName evidence="1">Uncharacterized protein</fullName>
    </submittedName>
</protein>
<dbReference type="EMBL" id="CACRXK020001155">
    <property type="protein sequence ID" value="CAB3987320.1"/>
    <property type="molecule type" value="Genomic_DNA"/>
</dbReference>
<comment type="caution">
    <text evidence="1">The sequence shown here is derived from an EMBL/GenBank/DDBJ whole genome shotgun (WGS) entry which is preliminary data.</text>
</comment>
<sequence>MKNFNENKFLHDLKIQSWENVYFFADNPNSMWQIWKELFLQVLDKHAPLQSKKIKSKKLHWITNHIKQMIITRDKLKRRAIVTKLESDWENYKRARNETNTQLRLAKKEYYTNKISSESQNPKAAWKTINSLIGKQNRPTKVNELNINNVKLTSPEDIAKCFNDYFANIGPNLAAEIDTTECHFKDYLKKAESEFTLVETNTI</sequence>